<dbReference type="EMBL" id="LAZR01000741">
    <property type="protein sequence ID" value="KKN59049.1"/>
    <property type="molecule type" value="Genomic_DNA"/>
</dbReference>
<dbReference type="AlphaFoldDB" id="A0A0F9RW46"/>
<evidence type="ECO:0000313" key="1">
    <source>
        <dbReference type="EMBL" id="KKN59049.1"/>
    </source>
</evidence>
<comment type="caution">
    <text evidence="1">The sequence shown here is derived from an EMBL/GenBank/DDBJ whole genome shotgun (WGS) entry which is preliminary data.</text>
</comment>
<sequence length="51" mass="6026">MKRIHKFATGDKVPKGAIYLNTLRQTKSLHGGSEWGDCWYVWHYFLVEVEE</sequence>
<proteinExistence type="predicted"/>
<accession>A0A0F9RW46</accession>
<reference evidence="1" key="1">
    <citation type="journal article" date="2015" name="Nature">
        <title>Complex archaea that bridge the gap between prokaryotes and eukaryotes.</title>
        <authorList>
            <person name="Spang A."/>
            <person name="Saw J.H."/>
            <person name="Jorgensen S.L."/>
            <person name="Zaremba-Niedzwiedzka K."/>
            <person name="Martijn J."/>
            <person name="Lind A.E."/>
            <person name="van Eijk R."/>
            <person name="Schleper C."/>
            <person name="Guy L."/>
            <person name="Ettema T.J."/>
        </authorList>
    </citation>
    <scope>NUCLEOTIDE SEQUENCE</scope>
</reference>
<gene>
    <name evidence="1" type="ORF">LCGC14_0546040</name>
</gene>
<organism evidence="1">
    <name type="scientific">marine sediment metagenome</name>
    <dbReference type="NCBI Taxonomy" id="412755"/>
    <lineage>
        <taxon>unclassified sequences</taxon>
        <taxon>metagenomes</taxon>
        <taxon>ecological metagenomes</taxon>
    </lineage>
</organism>
<name>A0A0F9RW46_9ZZZZ</name>
<protein>
    <submittedName>
        <fullName evidence="1">Uncharacterized protein</fullName>
    </submittedName>
</protein>